<keyword evidence="2" id="KW-1185">Reference proteome</keyword>
<evidence type="ECO:0000313" key="1">
    <source>
        <dbReference type="EMBL" id="MFC5722261.1"/>
    </source>
</evidence>
<sequence length="123" mass="13085">MTDPIDTYEVVPADGPDRLVPLDIATIKATIAEATALTYPASLASTALTLYGHLGVLLAAAAEQHPDLIASVGRRLTHGIPDATKHPERTRQWVEESARTAAQLLALVTADEATELRHAAARQ</sequence>
<evidence type="ECO:0008006" key="3">
    <source>
        <dbReference type="Google" id="ProtNLM"/>
    </source>
</evidence>
<proteinExistence type="predicted"/>
<protein>
    <recommendedName>
        <fullName evidence="3">ESX-1 secretion-associated protein</fullName>
    </recommendedName>
</protein>
<dbReference type="RefSeq" id="WP_390317646.1">
    <property type="nucleotide sequence ID" value="NZ_JBHSPB010000011.1"/>
</dbReference>
<accession>A0ABW0Z0M3</accession>
<organism evidence="1 2">
    <name type="scientific">Streptomyces gamaensis</name>
    <dbReference type="NCBI Taxonomy" id="1763542"/>
    <lineage>
        <taxon>Bacteria</taxon>
        <taxon>Bacillati</taxon>
        <taxon>Actinomycetota</taxon>
        <taxon>Actinomycetes</taxon>
        <taxon>Kitasatosporales</taxon>
        <taxon>Streptomycetaceae</taxon>
        <taxon>Streptomyces</taxon>
    </lineage>
</organism>
<name>A0ABW0Z0M3_9ACTN</name>
<gene>
    <name evidence="1" type="ORF">ACFP1Z_19025</name>
</gene>
<dbReference type="Proteomes" id="UP001596083">
    <property type="component" value="Unassembled WGS sequence"/>
</dbReference>
<comment type="caution">
    <text evidence="1">The sequence shown here is derived from an EMBL/GenBank/DDBJ whole genome shotgun (WGS) entry which is preliminary data.</text>
</comment>
<reference evidence="2" key="1">
    <citation type="journal article" date="2019" name="Int. J. Syst. Evol. Microbiol.">
        <title>The Global Catalogue of Microorganisms (GCM) 10K type strain sequencing project: providing services to taxonomists for standard genome sequencing and annotation.</title>
        <authorList>
            <consortium name="The Broad Institute Genomics Platform"/>
            <consortium name="The Broad Institute Genome Sequencing Center for Infectious Disease"/>
            <person name="Wu L."/>
            <person name="Ma J."/>
        </authorList>
    </citation>
    <scope>NUCLEOTIDE SEQUENCE [LARGE SCALE GENOMIC DNA]</scope>
    <source>
        <strain evidence="2">CGMCC 4.7304</strain>
    </source>
</reference>
<evidence type="ECO:0000313" key="2">
    <source>
        <dbReference type="Proteomes" id="UP001596083"/>
    </source>
</evidence>
<dbReference type="EMBL" id="JBHSPB010000011">
    <property type="protein sequence ID" value="MFC5722261.1"/>
    <property type="molecule type" value="Genomic_DNA"/>
</dbReference>